<dbReference type="Proteomes" id="UP001163603">
    <property type="component" value="Chromosome 9"/>
</dbReference>
<name>A0ACC0Y4J7_9ROSI</name>
<evidence type="ECO:0000313" key="2">
    <source>
        <dbReference type="Proteomes" id="UP001163603"/>
    </source>
</evidence>
<protein>
    <submittedName>
        <fullName evidence="1">Uncharacterized protein</fullName>
    </submittedName>
</protein>
<organism evidence="1 2">
    <name type="scientific">Pistacia integerrima</name>
    <dbReference type="NCBI Taxonomy" id="434235"/>
    <lineage>
        <taxon>Eukaryota</taxon>
        <taxon>Viridiplantae</taxon>
        <taxon>Streptophyta</taxon>
        <taxon>Embryophyta</taxon>
        <taxon>Tracheophyta</taxon>
        <taxon>Spermatophyta</taxon>
        <taxon>Magnoliopsida</taxon>
        <taxon>eudicotyledons</taxon>
        <taxon>Gunneridae</taxon>
        <taxon>Pentapetalae</taxon>
        <taxon>rosids</taxon>
        <taxon>malvids</taxon>
        <taxon>Sapindales</taxon>
        <taxon>Anacardiaceae</taxon>
        <taxon>Pistacia</taxon>
    </lineage>
</organism>
<gene>
    <name evidence="1" type="ORF">Pint_36639</name>
</gene>
<evidence type="ECO:0000313" key="1">
    <source>
        <dbReference type="EMBL" id="KAJ0028645.1"/>
    </source>
</evidence>
<reference evidence="2" key="1">
    <citation type="journal article" date="2023" name="G3 (Bethesda)">
        <title>Genome assembly and association tests identify interacting loci associated with vigor, precocity, and sex in interspecific pistachio rootstocks.</title>
        <authorList>
            <person name="Palmer W."/>
            <person name="Jacygrad E."/>
            <person name="Sagayaradj S."/>
            <person name="Cavanaugh K."/>
            <person name="Han R."/>
            <person name="Bertier L."/>
            <person name="Beede B."/>
            <person name="Kafkas S."/>
            <person name="Golino D."/>
            <person name="Preece J."/>
            <person name="Michelmore R."/>
        </authorList>
    </citation>
    <scope>NUCLEOTIDE SEQUENCE [LARGE SCALE GENOMIC DNA]</scope>
</reference>
<comment type="caution">
    <text evidence="1">The sequence shown here is derived from an EMBL/GenBank/DDBJ whole genome shotgun (WGS) entry which is preliminary data.</text>
</comment>
<proteinExistence type="predicted"/>
<dbReference type="EMBL" id="CM047744">
    <property type="protein sequence ID" value="KAJ0028645.1"/>
    <property type="molecule type" value="Genomic_DNA"/>
</dbReference>
<sequence length="95" mass="10754">MTKKPELVLIPSSGVGHFVKMVEMAKLLVHRDHCLSITVLSCSSPSTPKSPSTFTHTFSLSTQPEHQNHLTPRTQSFPFKIIFSHKLHEFVRQKS</sequence>
<accession>A0ACC0Y4J7</accession>
<keyword evidence="2" id="KW-1185">Reference proteome</keyword>